<gene>
    <name evidence="1" type="ORF">X801_02803</name>
</gene>
<sequence>MRELDVSLAAAVQDIPDFRCVSNNAHRGNLGLTVPQGATVSPKTYVSQRMETAWEKTDAGVDTTVLAARAVR</sequence>
<evidence type="ECO:0000313" key="1">
    <source>
        <dbReference type="EMBL" id="OON21303.1"/>
    </source>
</evidence>
<dbReference type="EMBL" id="KV892187">
    <property type="protein sequence ID" value="OON21303.1"/>
    <property type="molecule type" value="Genomic_DNA"/>
</dbReference>
<accession>A0A1S8X4C2</accession>
<dbReference type="Proteomes" id="UP000243686">
    <property type="component" value="Unassembled WGS sequence"/>
</dbReference>
<organism evidence="1 2">
    <name type="scientific">Opisthorchis viverrini</name>
    <name type="common">Southeast Asian liver fluke</name>
    <dbReference type="NCBI Taxonomy" id="6198"/>
    <lineage>
        <taxon>Eukaryota</taxon>
        <taxon>Metazoa</taxon>
        <taxon>Spiralia</taxon>
        <taxon>Lophotrochozoa</taxon>
        <taxon>Platyhelminthes</taxon>
        <taxon>Trematoda</taxon>
        <taxon>Digenea</taxon>
        <taxon>Opisthorchiida</taxon>
        <taxon>Opisthorchiata</taxon>
        <taxon>Opisthorchiidae</taxon>
        <taxon>Opisthorchis</taxon>
    </lineage>
</organism>
<dbReference type="AlphaFoldDB" id="A0A1S8X4C2"/>
<reference evidence="1 2" key="1">
    <citation type="submission" date="2015-03" db="EMBL/GenBank/DDBJ databases">
        <title>Draft genome of the nematode, Opisthorchis viverrini.</title>
        <authorList>
            <person name="Mitreva M."/>
        </authorList>
    </citation>
    <scope>NUCLEOTIDE SEQUENCE [LARGE SCALE GENOMIC DNA]</scope>
    <source>
        <strain evidence="1">Khon Kaen</strain>
    </source>
</reference>
<proteinExistence type="predicted"/>
<name>A0A1S8X4C2_OPIVI</name>
<keyword evidence="2" id="KW-1185">Reference proteome</keyword>
<evidence type="ECO:0000313" key="2">
    <source>
        <dbReference type="Proteomes" id="UP000243686"/>
    </source>
</evidence>
<protein>
    <submittedName>
        <fullName evidence="1">Uncharacterized protein</fullName>
    </submittedName>
</protein>